<gene>
    <name evidence="2" type="ORF">HMPREF9698_00065</name>
</gene>
<sequence length="221" mass="25802">MEIEHINEDTIRVKIENSDLIERGVTFLDLLSNQKQIERFFYSILEEVDLDDEFKDSNAVTFQVMPKNNGLELFISKGANVDDDIINHFNDQANLSFDDYLTGEGDYHYDLDHHEEGSKQVAPDLQRIISFDDIEKVILLAHDIDSFWISSSLYYQDQTYYLYLAFEGEEEDTNESYRELLFAKALEYGEESQVTKDVIQEHCKCIIEQDALGTLSKYFED</sequence>
<dbReference type="Gene3D" id="3.30.70.1950">
    <property type="match status" value="1"/>
</dbReference>
<dbReference type="PIRSF" id="PIRSF029008">
    <property type="entry name" value="MecA"/>
    <property type="match status" value="1"/>
</dbReference>
<evidence type="ECO:0000313" key="2">
    <source>
        <dbReference type="EMBL" id="EKU94337.1"/>
    </source>
</evidence>
<dbReference type="PANTHER" id="PTHR39161">
    <property type="entry name" value="ADAPTER PROTEIN MECA"/>
    <property type="match status" value="1"/>
</dbReference>
<dbReference type="InterPro" id="IPR008681">
    <property type="entry name" value="Neg-reg_MecA"/>
</dbReference>
<dbReference type="Proteomes" id="UP000009875">
    <property type="component" value="Unassembled WGS sequence"/>
</dbReference>
<dbReference type="STRING" id="883081.HMPREF9698_00065"/>
<protein>
    <recommendedName>
        <fullName evidence="4">Adapter protein MecA</fullName>
    </recommendedName>
</protein>
<dbReference type="EMBL" id="AGXA01000002">
    <property type="protein sequence ID" value="EKU94337.1"/>
    <property type="molecule type" value="Genomic_DNA"/>
</dbReference>
<comment type="similarity">
    <text evidence="1">Belongs to the MecA family.</text>
</comment>
<evidence type="ECO:0000313" key="3">
    <source>
        <dbReference type="Proteomes" id="UP000009875"/>
    </source>
</evidence>
<name>K9ETQ7_9LACT</name>
<dbReference type="RefSeq" id="WP_003776164.1">
    <property type="nucleotide sequence ID" value="NZ_JH992957.1"/>
</dbReference>
<dbReference type="PATRIC" id="fig|883081.3.peg.66"/>
<dbReference type="eggNOG" id="COG4862">
    <property type="taxonomic scope" value="Bacteria"/>
</dbReference>
<dbReference type="AlphaFoldDB" id="K9ETQ7"/>
<dbReference type="Pfam" id="PF05389">
    <property type="entry name" value="MecA"/>
    <property type="match status" value="1"/>
</dbReference>
<evidence type="ECO:0008006" key="4">
    <source>
        <dbReference type="Google" id="ProtNLM"/>
    </source>
</evidence>
<comment type="caution">
    <text evidence="2">The sequence shown here is derived from an EMBL/GenBank/DDBJ whole genome shotgun (WGS) entry which is preliminary data.</text>
</comment>
<dbReference type="PANTHER" id="PTHR39161:SF1">
    <property type="entry name" value="ADAPTER PROTEIN MECA 1"/>
    <property type="match status" value="1"/>
</dbReference>
<reference evidence="2 3" key="1">
    <citation type="submission" date="2012-09" db="EMBL/GenBank/DDBJ databases">
        <title>The Genome Sequence of Alloiococcus otitis ATCC 51267.</title>
        <authorList>
            <consortium name="The Broad Institute Genome Sequencing Platform"/>
            <person name="Earl A."/>
            <person name="Ward D."/>
            <person name="Feldgarden M."/>
            <person name="Gevers D."/>
            <person name="Huys G."/>
            <person name="Walker B."/>
            <person name="Young S.K."/>
            <person name="Zeng Q."/>
            <person name="Gargeya S."/>
            <person name="Fitzgerald M."/>
            <person name="Haas B."/>
            <person name="Abouelleil A."/>
            <person name="Alvarado L."/>
            <person name="Arachchi H.M."/>
            <person name="Berlin A.M."/>
            <person name="Chapman S.B."/>
            <person name="Goldberg J."/>
            <person name="Griggs A."/>
            <person name="Gujja S."/>
            <person name="Hansen M."/>
            <person name="Howarth C."/>
            <person name="Imamovic A."/>
            <person name="Larimer J."/>
            <person name="McCowen C."/>
            <person name="Montmayeur A."/>
            <person name="Murphy C."/>
            <person name="Neiman D."/>
            <person name="Pearson M."/>
            <person name="Priest M."/>
            <person name="Roberts A."/>
            <person name="Saif S."/>
            <person name="Shea T."/>
            <person name="Sisk P."/>
            <person name="Sykes S."/>
            <person name="Wortman J."/>
            <person name="Nusbaum C."/>
            <person name="Birren B."/>
        </authorList>
    </citation>
    <scope>NUCLEOTIDE SEQUENCE [LARGE SCALE GENOMIC DNA]</scope>
    <source>
        <strain evidence="2 3">ATCC 51267</strain>
    </source>
</reference>
<proteinExistence type="inferred from homology"/>
<evidence type="ECO:0000256" key="1">
    <source>
        <dbReference type="ARBA" id="ARBA00005397"/>
    </source>
</evidence>
<organism evidence="2 3">
    <name type="scientific">Alloiococcus otitis ATCC 51267</name>
    <dbReference type="NCBI Taxonomy" id="883081"/>
    <lineage>
        <taxon>Bacteria</taxon>
        <taxon>Bacillati</taxon>
        <taxon>Bacillota</taxon>
        <taxon>Bacilli</taxon>
        <taxon>Lactobacillales</taxon>
        <taxon>Carnobacteriaceae</taxon>
        <taxon>Alloiococcus</taxon>
    </lineage>
</organism>
<dbReference type="InterPro" id="IPR038471">
    <property type="entry name" value="MecA_C_sf"/>
</dbReference>
<dbReference type="OrthoDB" id="2360201at2"/>
<keyword evidence="3" id="KW-1185">Reference proteome</keyword>
<dbReference type="HOGENOM" id="CLU_071496_2_0_9"/>
<accession>K9ETQ7</accession>